<evidence type="ECO:0000313" key="2">
    <source>
        <dbReference type="Proteomes" id="UP000198598"/>
    </source>
</evidence>
<proteinExistence type="predicted"/>
<dbReference type="GO" id="GO:0032259">
    <property type="term" value="P:methylation"/>
    <property type="evidence" value="ECO:0007669"/>
    <property type="project" value="UniProtKB-KW"/>
</dbReference>
<keyword evidence="2" id="KW-1185">Reference proteome</keyword>
<reference evidence="1 2" key="1">
    <citation type="submission" date="2016-10" db="EMBL/GenBank/DDBJ databases">
        <authorList>
            <person name="de Groot N.N."/>
        </authorList>
    </citation>
    <scope>NUCLEOTIDE SEQUENCE [LARGE SCALE GENOMIC DNA]</scope>
    <source>
        <strain evidence="1 2">DSM 26130</strain>
    </source>
</reference>
<keyword evidence="1" id="KW-0830">Ubiquinone</keyword>
<dbReference type="OrthoDB" id="597202at2"/>
<evidence type="ECO:0000313" key="1">
    <source>
        <dbReference type="EMBL" id="SFF09816.1"/>
    </source>
</evidence>
<dbReference type="Proteomes" id="UP000198598">
    <property type="component" value="Unassembled WGS sequence"/>
</dbReference>
<dbReference type="InterPro" id="IPR029063">
    <property type="entry name" value="SAM-dependent_MTases_sf"/>
</dbReference>
<protein>
    <submittedName>
        <fullName evidence="1">2-polyprenyl-6-hydroxyphenyl methylase / 3-demethylubiquinone-9 3-methyltransferase</fullName>
    </submittedName>
</protein>
<dbReference type="CDD" id="cd02440">
    <property type="entry name" value="AdoMet_MTases"/>
    <property type="match status" value="1"/>
</dbReference>
<sequence>MSSTSAIDYHGEIAAQFDRRYESSVAFLERFRVWTDLLDQYVKPIDRVLDLGCGSGIFSNYLAEKGCIVTGIDGSEAMIALCNQKKKVVNVRYVVQSLPLPDPAKYAPQDVVMMSSLLEYMDNMDQMLQQVRDLLKPNGLLIVSIPNQLSLYRRVERRLFRLTGWPAYFAHIRHRSTAATFSRHLSELGFYRIETTFFSSHDPISRLLKPFLARQYVNNLFVGVYRKETLKNMLPTHP</sequence>
<dbReference type="RefSeq" id="WP_093834027.1">
    <property type="nucleotide sequence ID" value="NZ_FOLQ01000028.1"/>
</dbReference>
<dbReference type="AlphaFoldDB" id="A0A1I2FZ73"/>
<dbReference type="SUPFAM" id="SSF53335">
    <property type="entry name" value="S-adenosyl-L-methionine-dependent methyltransferases"/>
    <property type="match status" value="1"/>
</dbReference>
<gene>
    <name evidence="1" type="ORF">SAMN05216167_12837</name>
</gene>
<dbReference type="EMBL" id="FOLQ01000028">
    <property type="protein sequence ID" value="SFF09816.1"/>
    <property type="molecule type" value="Genomic_DNA"/>
</dbReference>
<accession>A0A1I2FZ73</accession>
<name>A0A1I2FZ73_9BACT</name>
<organism evidence="1 2">
    <name type="scientific">Spirosoma endophyticum</name>
    <dbReference type="NCBI Taxonomy" id="662367"/>
    <lineage>
        <taxon>Bacteria</taxon>
        <taxon>Pseudomonadati</taxon>
        <taxon>Bacteroidota</taxon>
        <taxon>Cytophagia</taxon>
        <taxon>Cytophagales</taxon>
        <taxon>Cytophagaceae</taxon>
        <taxon>Spirosoma</taxon>
    </lineage>
</organism>
<dbReference type="Pfam" id="PF13489">
    <property type="entry name" value="Methyltransf_23"/>
    <property type="match status" value="1"/>
</dbReference>
<keyword evidence="1" id="KW-0489">Methyltransferase</keyword>
<dbReference type="STRING" id="662367.SAMN05216167_12837"/>
<dbReference type="GO" id="GO:0008168">
    <property type="term" value="F:methyltransferase activity"/>
    <property type="evidence" value="ECO:0007669"/>
    <property type="project" value="UniProtKB-KW"/>
</dbReference>
<dbReference type="Gene3D" id="3.40.50.150">
    <property type="entry name" value="Vaccinia Virus protein VP39"/>
    <property type="match status" value="1"/>
</dbReference>
<dbReference type="PANTHER" id="PTHR43861">
    <property type="entry name" value="TRANS-ACONITATE 2-METHYLTRANSFERASE-RELATED"/>
    <property type="match status" value="1"/>
</dbReference>
<keyword evidence="1" id="KW-0808">Transferase</keyword>